<dbReference type="PANTHER" id="PTHR30203:SF33">
    <property type="entry name" value="BLR4455 PROTEIN"/>
    <property type="match status" value="1"/>
</dbReference>
<organism evidence="4 5">
    <name type="scientific">Methylomonas methanica</name>
    <dbReference type="NCBI Taxonomy" id="421"/>
    <lineage>
        <taxon>Bacteria</taxon>
        <taxon>Pseudomonadati</taxon>
        <taxon>Pseudomonadota</taxon>
        <taxon>Gammaproteobacteria</taxon>
        <taxon>Methylococcales</taxon>
        <taxon>Methylococcaceae</taxon>
        <taxon>Methylomonas</taxon>
    </lineage>
</organism>
<comment type="caution">
    <text evidence="4">The sequence shown here is derived from an EMBL/GenBank/DDBJ whole genome shotgun (WGS) entry which is preliminary data.</text>
</comment>
<dbReference type="GO" id="GO:0009279">
    <property type="term" value="C:cell outer membrane"/>
    <property type="evidence" value="ECO:0007669"/>
    <property type="project" value="UniProtKB-SubCell"/>
</dbReference>
<evidence type="ECO:0000256" key="1">
    <source>
        <dbReference type="ARBA" id="ARBA00007613"/>
    </source>
</evidence>
<keyword evidence="2" id="KW-0564">Palmitate</keyword>
<reference evidence="4 5" key="1">
    <citation type="submission" date="2016-03" db="EMBL/GenBank/DDBJ databases">
        <authorList>
            <person name="Ploux O."/>
        </authorList>
    </citation>
    <scope>NUCLEOTIDE SEQUENCE [LARGE SCALE GENOMIC DNA]</scope>
    <source>
        <strain evidence="4 5">R-45363</strain>
    </source>
</reference>
<dbReference type="AlphaFoldDB" id="A0A177LWI3"/>
<evidence type="ECO:0000313" key="4">
    <source>
        <dbReference type="EMBL" id="OAH97322.1"/>
    </source>
</evidence>
<evidence type="ECO:0000256" key="2">
    <source>
        <dbReference type="RuleBase" id="RU362097"/>
    </source>
</evidence>
<keyword evidence="2" id="KW-0812">Transmembrane</keyword>
<dbReference type="GO" id="GO:0015562">
    <property type="term" value="F:efflux transmembrane transporter activity"/>
    <property type="evidence" value="ECO:0007669"/>
    <property type="project" value="InterPro"/>
</dbReference>
<accession>A0A177LWI3</accession>
<gene>
    <name evidence="4" type="ORF">A1332_21580</name>
</gene>
<dbReference type="InterPro" id="IPR003423">
    <property type="entry name" value="OMP_efflux"/>
</dbReference>
<feature type="signal peptide" evidence="2">
    <location>
        <begin position="1"/>
        <end position="24"/>
    </location>
</feature>
<dbReference type="PANTHER" id="PTHR30203">
    <property type="entry name" value="OUTER MEMBRANE CATION EFFLUX PROTEIN"/>
    <property type="match status" value="1"/>
</dbReference>
<keyword evidence="2" id="KW-1134">Transmembrane beta strand</keyword>
<dbReference type="NCBIfam" id="TIGR01845">
    <property type="entry name" value="outer_NodT"/>
    <property type="match status" value="1"/>
</dbReference>
<keyword evidence="2" id="KW-0449">Lipoprotein</keyword>
<name>A0A177LWI3_METMH</name>
<dbReference type="Gene3D" id="1.20.1600.10">
    <property type="entry name" value="Outer membrane efflux proteins (OEP)"/>
    <property type="match status" value="1"/>
</dbReference>
<feature type="chain" id="PRO_5007949192" evidence="2">
    <location>
        <begin position="25"/>
        <end position="464"/>
    </location>
</feature>
<keyword evidence="3" id="KW-0175">Coiled coil</keyword>
<comment type="subcellular location">
    <subcellularLocation>
        <location evidence="2">Cell outer membrane</location>
        <topology evidence="2">Lipid-anchor</topology>
    </subcellularLocation>
</comment>
<dbReference type="SUPFAM" id="SSF56954">
    <property type="entry name" value="Outer membrane efflux proteins (OEP)"/>
    <property type="match status" value="1"/>
</dbReference>
<dbReference type="PROSITE" id="PS51257">
    <property type="entry name" value="PROKAR_LIPOPROTEIN"/>
    <property type="match status" value="1"/>
</dbReference>
<dbReference type="InterPro" id="IPR010131">
    <property type="entry name" value="MdtP/NodT-like"/>
</dbReference>
<dbReference type="RefSeq" id="WP_064010595.1">
    <property type="nucleotide sequence ID" value="NZ_LUUG01000122.1"/>
</dbReference>
<sequence>MRLIKPVSLLFAGAVLLTSGCNLLTDYQRPVVETPEQWHQPAQTASATVDPRWWQAFASDQLNRLMRESLAYNNDLAAAQQRVAQARAQAKIAGAGLWPAASLSGDFSDNRNNRTDSQQSSGQIDIAYEVDLWGANRARRDAGTALMLSQIFARDALQLVVMADVGQAYFNLLAIQERRQIASDFLDTVNAILTIIEARQRAGAAYELEVAQQRTAQANARASLDLLMQQQTLAENSLAILLGHPPQHLALEPARFVDLAVPGIAAEQPATLLQRRPDIGQVEMQLIAANSDIAVARAAFYPKLQLSLGSVLANPQPAGVAATLAAGLTQPLFQGGRLEGALSNALAANAELAETYRKTVLTAFKEVEDAAATYNNSSRRLSALETAAAQARLAYNISQERYRLGAIDYQALLNTQTTYLSTENSRVQARLDVLVAQVQLYKALGGGWSLSEQNTDLSDLAPGP</sequence>
<keyword evidence="2" id="KW-0472">Membrane</keyword>
<evidence type="ECO:0000313" key="5">
    <source>
        <dbReference type="Proteomes" id="UP000078090"/>
    </source>
</evidence>
<dbReference type="OrthoDB" id="9770517at2"/>
<protein>
    <submittedName>
        <fullName evidence="4">RND transporter</fullName>
    </submittedName>
</protein>
<keyword evidence="2" id="KW-0732">Signal</keyword>
<dbReference type="Proteomes" id="UP000078090">
    <property type="component" value="Unassembled WGS sequence"/>
</dbReference>
<dbReference type="Gene3D" id="2.20.200.10">
    <property type="entry name" value="Outer membrane efflux proteins (OEP)"/>
    <property type="match status" value="1"/>
</dbReference>
<evidence type="ECO:0000256" key="3">
    <source>
        <dbReference type="SAM" id="Coils"/>
    </source>
</evidence>
<dbReference type="Pfam" id="PF02321">
    <property type="entry name" value="OEP"/>
    <property type="match status" value="2"/>
</dbReference>
<feature type="coiled-coil region" evidence="3">
    <location>
        <begin position="62"/>
        <end position="89"/>
    </location>
</feature>
<proteinExistence type="inferred from homology"/>
<comment type="similarity">
    <text evidence="1 2">Belongs to the outer membrane factor (OMF) (TC 1.B.17) family.</text>
</comment>
<dbReference type="EMBL" id="LUUG01000122">
    <property type="protein sequence ID" value="OAH97322.1"/>
    <property type="molecule type" value="Genomic_DNA"/>
</dbReference>